<feature type="domain" description="Glycosyl hydrolase family 13 catalytic" evidence="2">
    <location>
        <begin position="306"/>
        <end position="690"/>
    </location>
</feature>
<evidence type="ECO:0000313" key="3">
    <source>
        <dbReference type="EMBL" id="MEA9357471.1"/>
    </source>
</evidence>
<organism evidence="3 4">
    <name type="scientific">Bacteriovorax antarcticus</name>
    <dbReference type="NCBI Taxonomy" id="3088717"/>
    <lineage>
        <taxon>Bacteria</taxon>
        <taxon>Pseudomonadati</taxon>
        <taxon>Bdellovibrionota</taxon>
        <taxon>Bacteriovoracia</taxon>
        <taxon>Bacteriovoracales</taxon>
        <taxon>Bacteriovoracaceae</taxon>
        <taxon>Bacteriovorax</taxon>
    </lineage>
</organism>
<protein>
    <submittedName>
        <fullName evidence="3">Alpha-amylase family glycosyl hydrolase</fullName>
    </submittedName>
</protein>
<reference evidence="3 4" key="1">
    <citation type="submission" date="2023-11" db="EMBL/GenBank/DDBJ databases">
        <title>A Novel Polar Bacteriovorax (B. antarcticus) Isolated from the Biocrust in Antarctica.</title>
        <authorList>
            <person name="Mun W."/>
            <person name="Choi S.Y."/>
            <person name="Mitchell R.J."/>
        </authorList>
    </citation>
    <scope>NUCLEOTIDE SEQUENCE [LARGE SCALE GENOMIC DNA]</scope>
    <source>
        <strain evidence="3 4">PP10</strain>
    </source>
</reference>
<feature type="signal peptide" evidence="1">
    <location>
        <begin position="1"/>
        <end position="22"/>
    </location>
</feature>
<name>A0ABU5VWP8_9BACT</name>
<dbReference type="EMBL" id="JAYGJQ010000002">
    <property type="protein sequence ID" value="MEA9357471.1"/>
    <property type="molecule type" value="Genomic_DNA"/>
</dbReference>
<dbReference type="Gene3D" id="3.20.20.80">
    <property type="entry name" value="Glycosidases"/>
    <property type="match status" value="1"/>
</dbReference>
<keyword evidence="1" id="KW-0732">Signal</keyword>
<dbReference type="Proteomes" id="UP001302274">
    <property type="component" value="Unassembled WGS sequence"/>
</dbReference>
<dbReference type="Pfam" id="PF00128">
    <property type="entry name" value="Alpha-amylase"/>
    <property type="match status" value="1"/>
</dbReference>
<gene>
    <name evidence="3" type="ORF">SHI21_14685</name>
</gene>
<dbReference type="SUPFAM" id="SSF51445">
    <property type="entry name" value="(Trans)glycosidases"/>
    <property type="match status" value="1"/>
</dbReference>
<evidence type="ECO:0000256" key="1">
    <source>
        <dbReference type="SAM" id="SignalP"/>
    </source>
</evidence>
<accession>A0ABU5VWP8</accession>
<evidence type="ECO:0000259" key="2">
    <source>
        <dbReference type="SMART" id="SM00642"/>
    </source>
</evidence>
<sequence length="949" mass="108646">MKLNYKVLCLTFCFVMIGLAQAATPFKDDWTQTFYTDDSSVYLTLYPDGFKQLIRVNAESCQQISKVSIVLKNDSKNKFNTTTKFKALTTPTVPKIYGLDAADYCWYEVEVRNLTSINGLKYVIQIDDTHSGSPYFFKGITNSLIPLYRLTQNSAIDAWIDLGSFGATPVVGGGVYFKIWEPLSDEVHLFLNADKPVKLFSEYPLNDERRYHYAYMKAANIKDKYHYQFVKGGNYETLEVANFDTFSPIKIDPMARELVYDNKGGRFNGYINPRGVIARDNEYTWKNDAAFNGMTALDYNNWIIYQLWPLTFNPKEIDGAYVQGKFLDIIPKIPYLSDLGVNAVELLPVHESRFNASWGYALDSLIILENTLGTKADMKKLVDELHAKKMRVLFDVVINHVNNTLLREPINETNKTSKFYGGDTAWGPQPRFESVWVRKWITDSLIHLITEYHLDGFRFDMTDSIFNNTKGGYRFLQELTYLIRQNSPNFYNSAEQLPNNVWVTYPISENGLGFDAQWNDRFKNFFELEFDHYSEGSRSIDLTFLGHSMQGLSDHQMTPGVWYPFGHPQRTVNYLGSHDFIGNKDPLIRIVSKYRSSETEDNNVFSRVNPLEEPGDLRIPFRTIHNQFSHAATRLAYGILFTKPGASLFYQGEELAQDLNIQNEWDYVDAQKGNRFPSKNVNINKYVRSHRMPWYYNDLAGGKRGPLLNFTTEAEASLFAGHKTFFKEMIKFKKNNPEINNQDAQNVRIDNGSKTFSYELRTSTANYFVVGNFNVDNGGAWVQFPGDNKTWWTEVMNSSLSKYGGDDERFQNIISNLGGRKNLLRLKGPGFYIFKAGATSTISKKLYFRTLALNWLANEETELKVNPANSDELIIELAFAKAQTIDFKLGTKNWEADFGKSNDSKAVKSLLSGSMTYIPNSANIKATVAAGKYLFKFNIKSYAYSLEKL</sequence>
<proteinExistence type="predicted"/>
<dbReference type="GO" id="GO:0016787">
    <property type="term" value="F:hydrolase activity"/>
    <property type="evidence" value="ECO:0007669"/>
    <property type="project" value="UniProtKB-KW"/>
</dbReference>
<dbReference type="PANTHER" id="PTHR43002">
    <property type="entry name" value="GLYCOGEN DEBRANCHING ENZYME"/>
    <property type="match status" value="1"/>
</dbReference>
<evidence type="ECO:0000313" key="4">
    <source>
        <dbReference type="Proteomes" id="UP001302274"/>
    </source>
</evidence>
<dbReference type="InterPro" id="IPR017853">
    <property type="entry name" value="GH"/>
</dbReference>
<dbReference type="SMART" id="SM00642">
    <property type="entry name" value="Aamy"/>
    <property type="match status" value="1"/>
</dbReference>
<feature type="chain" id="PRO_5047141316" evidence="1">
    <location>
        <begin position="23"/>
        <end position="949"/>
    </location>
</feature>
<keyword evidence="4" id="KW-1185">Reference proteome</keyword>
<dbReference type="InterPro" id="IPR006047">
    <property type="entry name" value="GH13_cat_dom"/>
</dbReference>
<keyword evidence="3" id="KW-0378">Hydrolase</keyword>
<comment type="caution">
    <text evidence="3">The sequence shown here is derived from an EMBL/GenBank/DDBJ whole genome shotgun (WGS) entry which is preliminary data.</text>
</comment>
<dbReference type="RefSeq" id="WP_323577489.1">
    <property type="nucleotide sequence ID" value="NZ_JAYGJQ010000002.1"/>
</dbReference>